<dbReference type="GeneID" id="54469719"/>
<evidence type="ECO:0000313" key="3">
    <source>
        <dbReference type="RefSeq" id="XP_033574883.1"/>
    </source>
</evidence>
<dbReference type="Proteomes" id="UP000504636">
    <property type="component" value="Unplaced"/>
</dbReference>
<accession>A0A6A6YH48</accession>
<keyword evidence="2" id="KW-1185">Reference proteome</keyword>
<evidence type="ECO:0000313" key="1">
    <source>
        <dbReference type="EMBL" id="KAF2807919.1"/>
    </source>
</evidence>
<dbReference type="AlphaFoldDB" id="A0A6A6YH48"/>
<organism evidence="1">
    <name type="scientific">Mytilinidion resinicola</name>
    <dbReference type="NCBI Taxonomy" id="574789"/>
    <lineage>
        <taxon>Eukaryota</taxon>
        <taxon>Fungi</taxon>
        <taxon>Dikarya</taxon>
        <taxon>Ascomycota</taxon>
        <taxon>Pezizomycotina</taxon>
        <taxon>Dothideomycetes</taxon>
        <taxon>Pleosporomycetidae</taxon>
        <taxon>Mytilinidiales</taxon>
        <taxon>Mytilinidiaceae</taxon>
        <taxon>Mytilinidion</taxon>
    </lineage>
</organism>
<protein>
    <submittedName>
        <fullName evidence="1 3">Uncharacterized protein</fullName>
    </submittedName>
</protein>
<reference evidence="3" key="3">
    <citation type="submission" date="2025-04" db="UniProtKB">
        <authorList>
            <consortium name="RefSeq"/>
        </authorList>
    </citation>
    <scope>IDENTIFICATION</scope>
    <source>
        <strain evidence="3">CBS 304.34</strain>
    </source>
</reference>
<evidence type="ECO:0000313" key="2">
    <source>
        <dbReference type="Proteomes" id="UP000504636"/>
    </source>
</evidence>
<sequence length="161" mass="18154">MFWYTFSALVSLPARAHVHALFCAGMIFFESLDSTYAFQAYRRRLSRAGKIPFSFFAVLFCSHRSAVLLDSIPLSFHLVHSFGGGLFHVGGSWRYGLDEHNYGRTSFSGFPSSVWRTNEGSMIAYFGMKAEIGMSGLSDLMSWYEVGSLQAFMRVMRAKIP</sequence>
<name>A0A6A6YH48_9PEZI</name>
<dbReference type="EMBL" id="MU003704">
    <property type="protein sequence ID" value="KAF2807919.1"/>
    <property type="molecule type" value="Genomic_DNA"/>
</dbReference>
<reference evidence="3" key="2">
    <citation type="submission" date="2020-04" db="EMBL/GenBank/DDBJ databases">
        <authorList>
            <consortium name="NCBI Genome Project"/>
        </authorList>
    </citation>
    <scope>NUCLEOTIDE SEQUENCE</scope>
    <source>
        <strain evidence="3">CBS 304.34</strain>
    </source>
</reference>
<reference evidence="1 3" key="1">
    <citation type="journal article" date="2020" name="Stud. Mycol.">
        <title>101 Dothideomycetes genomes: a test case for predicting lifestyles and emergence of pathogens.</title>
        <authorList>
            <person name="Haridas S."/>
            <person name="Albert R."/>
            <person name="Binder M."/>
            <person name="Bloem J."/>
            <person name="Labutti K."/>
            <person name="Salamov A."/>
            <person name="Andreopoulos B."/>
            <person name="Baker S."/>
            <person name="Barry K."/>
            <person name="Bills G."/>
            <person name="Bluhm B."/>
            <person name="Cannon C."/>
            <person name="Castanera R."/>
            <person name="Culley D."/>
            <person name="Daum C."/>
            <person name="Ezra D."/>
            <person name="Gonzalez J."/>
            <person name="Henrissat B."/>
            <person name="Kuo A."/>
            <person name="Liang C."/>
            <person name="Lipzen A."/>
            <person name="Lutzoni F."/>
            <person name="Magnuson J."/>
            <person name="Mondo S."/>
            <person name="Nolan M."/>
            <person name="Ohm R."/>
            <person name="Pangilinan J."/>
            <person name="Park H.-J."/>
            <person name="Ramirez L."/>
            <person name="Alfaro M."/>
            <person name="Sun H."/>
            <person name="Tritt A."/>
            <person name="Yoshinaga Y."/>
            <person name="Zwiers L.-H."/>
            <person name="Turgeon B."/>
            <person name="Goodwin S."/>
            <person name="Spatafora J."/>
            <person name="Crous P."/>
            <person name="Grigoriev I."/>
        </authorList>
    </citation>
    <scope>NUCLEOTIDE SEQUENCE</scope>
    <source>
        <strain evidence="1 3">CBS 304.34</strain>
    </source>
</reference>
<proteinExistence type="predicted"/>
<dbReference type="RefSeq" id="XP_033574883.1">
    <property type="nucleotide sequence ID" value="XM_033728826.1"/>
</dbReference>
<gene>
    <name evidence="1 3" type="ORF">BDZ99DRAFT_68862</name>
</gene>